<dbReference type="EMBL" id="PCRN01000016">
    <property type="protein sequence ID" value="PIP22481.1"/>
    <property type="molecule type" value="Genomic_DNA"/>
</dbReference>
<dbReference type="PROSITE" id="PS00409">
    <property type="entry name" value="PROKAR_NTER_METHYL"/>
    <property type="match status" value="1"/>
</dbReference>
<gene>
    <name evidence="2" type="ORF">COX38_00345</name>
</gene>
<dbReference type="Proteomes" id="UP000229054">
    <property type="component" value="Unassembled WGS sequence"/>
</dbReference>
<dbReference type="InterPro" id="IPR012902">
    <property type="entry name" value="N_methyl_site"/>
</dbReference>
<comment type="caution">
    <text evidence="2">The sequence shown here is derived from an EMBL/GenBank/DDBJ whole genome shotgun (WGS) entry which is preliminary data.</text>
</comment>
<proteinExistence type="predicted"/>
<evidence type="ECO:0008006" key="4">
    <source>
        <dbReference type="Google" id="ProtNLM"/>
    </source>
</evidence>
<dbReference type="Gene3D" id="3.30.700.10">
    <property type="entry name" value="Glycoprotein, Type 4 Pilin"/>
    <property type="match status" value="1"/>
</dbReference>
<dbReference type="Pfam" id="PF07963">
    <property type="entry name" value="N_methyl"/>
    <property type="match status" value="1"/>
</dbReference>
<dbReference type="InterPro" id="IPR045584">
    <property type="entry name" value="Pilin-like"/>
</dbReference>
<protein>
    <recommendedName>
        <fullName evidence="4">General secretion pathway GspH domain-containing protein</fullName>
    </recommendedName>
</protein>
<keyword evidence="1" id="KW-0812">Transmembrane</keyword>
<evidence type="ECO:0000313" key="2">
    <source>
        <dbReference type="EMBL" id="PIP22481.1"/>
    </source>
</evidence>
<organism evidence="2 3">
    <name type="scientific">Candidatus Nealsonbacteria bacterium CG23_combo_of_CG06-09_8_20_14_all_39_25</name>
    <dbReference type="NCBI Taxonomy" id="1974723"/>
    <lineage>
        <taxon>Bacteria</taxon>
        <taxon>Candidatus Nealsoniibacteriota</taxon>
    </lineage>
</organism>
<evidence type="ECO:0000313" key="3">
    <source>
        <dbReference type="Proteomes" id="UP000229054"/>
    </source>
</evidence>
<feature type="transmembrane region" description="Helical" evidence="1">
    <location>
        <begin position="6"/>
        <end position="26"/>
    </location>
</feature>
<name>A0A2G9YVH2_9BACT</name>
<keyword evidence="1" id="KW-1133">Transmembrane helix</keyword>
<dbReference type="NCBIfam" id="TIGR02532">
    <property type="entry name" value="IV_pilin_GFxxxE"/>
    <property type="match status" value="1"/>
</dbReference>
<accession>A0A2G9YVH2</accession>
<keyword evidence="1" id="KW-0472">Membrane</keyword>
<reference evidence="2 3" key="1">
    <citation type="submission" date="2017-09" db="EMBL/GenBank/DDBJ databases">
        <title>Depth-based differentiation of microbial function through sediment-hosted aquifers and enrichment of novel symbionts in the deep terrestrial subsurface.</title>
        <authorList>
            <person name="Probst A.J."/>
            <person name="Ladd B."/>
            <person name="Jarett J.K."/>
            <person name="Geller-Mcgrath D.E."/>
            <person name="Sieber C.M."/>
            <person name="Emerson J.B."/>
            <person name="Anantharaman K."/>
            <person name="Thomas B.C."/>
            <person name="Malmstrom R."/>
            <person name="Stieglmeier M."/>
            <person name="Klingl A."/>
            <person name="Woyke T."/>
            <person name="Ryan C.M."/>
            <person name="Banfield J.F."/>
        </authorList>
    </citation>
    <scope>NUCLEOTIDE SEQUENCE [LARGE SCALE GENOMIC DNA]</scope>
    <source>
        <strain evidence="2">CG23_combo_of_CG06-09_8_20_14_all_39_25</strain>
    </source>
</reference>
<evidence type="ECO:0000256" key="1">
    <source>
        <dbReference type="SAM" id="Phobius"/>
    </source>
</evidence>
<dbReference type="SUPFAM" id="SSF54523">
    <property type="entry name" value="Pili subunits"/>
    <property type="match status" value="1"/>
</dbReference>
<dbReference type="AlphaFoldDB" id="A0A2G9YVH2"/>
<sequence>MTQKGFTLIELLVVTSIILIISSIILSDYHVGQRQFALQRAVHQLAQDLRQAEEMSMSAKSYNCPTGYKMKGYGINLPVGNDYYWLKARCESIGAPGTYSDHVVGESIKLEKGVKILGAVPANIFFYPPDPEIDLGAAATAQITLCSEIDITQTKTVSINKTGLINVE</sequence>